<dbReference type="Gene3D" id="3.90.79.10">
    <property type="entry name" value="Nucleoside Triphosphate Pyrophosphohydrolase"/>
    <property type="match status" value="1"/>
</dbReference>
<dbReference type="AlphaFoldDB" id="A0A060RDZ5"/>
<feature type="domain" description="Nudix hydrolase" evidence="3">
    <location>
        <begin position="63"/>
        <end position="190"/>
    </location>
</feature>
<dbReference type="InterPro" id="IPR051325">
    <property type="entry name" value="Nudix_hydrolase_domain"/>
</dbReference>
<sequence length="190" mass="21750">MVTIYYSDKYLIFGSCASLVGDEVIVTDARKAKLELFSDNAKPVRLISRDWELELQKFIATFELIEAAGGVVFNPQGKLLLIFRNGKWDLPKGKLEEGERMEECAVREVEEECGITGLSITTFRANTYHIYSIGERLILKRTWWYDMRCDNDREPTPQTTEGITAARWIGEGEVVDCLRNTYTTIHSILI</sequence>
<evidence type="ECO:0000259" key="3">
    <source>
        <dbReference type="PROSITE" id="PS51462"/>
    </source>
</evidence>
<name>A0A060RDZ5_9BACT</name>
<dbReference type="Pfam" id="PF00293">
    <property type="entry name" value="NUDIX"/>
    <property type="match status" value="1"/>
</dbReference>
<dbReference type="KEGG" id="rbc:BN938_2573"/>
<protein>
    <submittedName>
        <fullName evidence="4">Bis(5'-nucleosyl)-tetraphosphatase (Asymmetrical)</fullName>
        <ecNumber evidence="4">3.6.1.17</ecNumber>
    </submittedName>
</protein>
<dbReference type="GO" id="GO:0006167">
    <property type="term" value="P:AMP biosynthetic process"/>
    <property type="evidence" value="ECO:0007669"/>
    <property type="project" value="TreeGrafter"/>
</dbReference>
<dbReference type="SUPFAM" id="SSF55811">
    <property type="entry name" value="Nudix"/>
    <property type="match status" value="1"/>
</dbReference>
<dbReference type="GO" id="GO:0004081">
    <property type="term" value="F:bis(5'-nucleosyl)-tetraphosphatase (asymmetrical) activity"/>
    <property type="evidence" value="ECO:0007669"/>
    <property type="project" value="UniProtKB-EC"/>
</dbReference>
<dbReference type="PANTHER" id="PTHR21340:SF0">
    <property type="entry name" value="BIS(5'-NUCLEOSYL)-TETRAPHOSPHATASE [ASYMMETRICAL]"/>
    <property type="match status" value="1"/>
</dbReference>
<dbReference type="InterPro" id="IPR015797">
    <property type="entry name" value="NUDIX_hydrolase-like_dom_sf"/>
</dbReference>
<dbReference type="EMBL" id="HG934468">
    <property type="protein sequence ID" value="CDN32643.1"/>
    <property type="molecule type" value="Genomic_DNA"/>
</dbReference>
<dbReference type="Proteomes" id="UP000027616">
    <property type="component" value="Chromosome I"/>
</dbReference>
<reference evidence="4 5" key="1">
    <citation type="journal article" date="2015" name="Genome Announc.">
        <title>Complete Genome Sequence of the Novel Leech Symbiont Mucinivorans hirudinis M3T.</title>
        <authorList>
            <person name="Nelson M.C."/>
            <person name="Bomar L."/>
            <person name="Graf J."/>
        </authorList>
    </citation>
    <scope>NUCLEOTIDE SEQUENCE [LARGE SCALE GENOMIC DNA]</scope>
    <source>
        <strain evidence="5">M3</strain>
    </source>
</reference>
<dbReference type="InterPro" id="IPR000086">
    <property type="entry name" value="NUDIX_hydrolase_dom"/>
</dbReference>
<dbReference type="PRINTS" id="PR00502">
    <property type="entry name" value="NUDIXFAMILY"/>
</dbReference>
<keyword evidence="1 2" id="KW-0378">Hydrolase</keyword>
<dbReference type="InterPro" id="IPR020084">
    <property type="entry name" value="NUDIX_hydrolase_CS"/>
</dbReference>
<dbReference type="CDD" id="cd03673">
    <property type="entry name" value="NUDIX_Ap6A_hydrolase"/>
    <property type="match status" value="1"/>
</dbReference>
<evidence type="ECO:0000313" key="4">
    <source>
        <dbReference type="EMBL" id="CDN32643.1"/>
    </source>
</evidence>
<dbReference type="PROSITE" id="PS51462">
    <property type="entry name" value="NUDIX"/>
    <property type="match status" value="1"/>
</dbReference>
<dbReference type="PANTHER" id="PTHR21340">
    <property type="entry name" value="DIADENOSINE 5,5-P1,P4-TETRAPHOSPHATE PYROPHOSPHOHYDROLASE MUTT"/>
    <property type="match status" value="1"/>
</dbReference>
<keyword evidence="5" id="KW-1185">Reference proteome</keyword>
<dbReference type="HOGENOM" id="CLU_104636_0_0_10"/>
<dbReference type="OrthoDB" id="9816289at2"/>
<gene>
    <name evidence="4" type="ORF">BN938_2573</name>
</gene>
<dbReference type="InterPro" id="IPR020476">
    <property type="entry name" value="Nudix_hydrolase"/>
</dbReference>
<evidence type="ECO:0000313" key="5">
    <source>
        <dbReference type="Proteomes" id="UP000027616"/>
    </source>
</evidence>
<dbReference type="PROSITE" id="PS00893">
    <property type="entry name" value="NUDIX_BOX"/>
    <property type="match status" value="1"/>
</dbReference>
<dbReference type="STRING" id="1433126.BN938_2573"/>
<dbReference type="eggNOG" id="COG0494">
    <property type="taxonomic scope" value="Bacteria"/>
</dbReference>
<organism evidence="4 5">
    <name type="scientific">Mucinivorans hirudinis</name>
    <dbReference type="NCBI Taxonomy" id="1433126"/>
    <lineage>
        <taxon>Bacteria</taxon>
        <taxon>Pseudomonadati</taxon>
        <taxon>Bacteroidota</taxon>
        <taxon>Bacteroidia</taxon>
        <taxon>Bacteroidales</taxon>
        <taxon>Rikenellaceae</taxon>
        <taxon>Mucinivorans</taxon>
    </lineage>
</organism>
<proteinExistence type="inferred from homology"/>
<accession>A0A060RDZ5</accession>
<dbReference type="GO" id="GO:0006754">
    <property type="term" value="P:ATP biosynthetic process"/>
    <property type="evidence" value="ECO:0007669"/>
    <property type="project" value="TreeGrafter"/>
</dbReference>
<evidence type="ECO:0000256" key="2">
    <source>
        <dbReference type="RuleBase" id="RU003476"/>
    </source>
</evidence>
<comment type="similarity">
    <text evidence="2">Belongs to the Nudix hydrolase family.</text>
</comment>
<dbReference type="EC" id="3.6.1.17" evidence="4"/>
<evidence type="ECO:0000256" key="1">
    <source>
        <dbReference type="ARBA" id="ARBA00022801"/>
    </source>
</evidence>